<dbReference type="GO" id="GO:0004029">
    <property type="term" value="F:aldehyde dehydrogenase (NAD+) activity"/>
    <property type="evidence" value="ECO:0007669"/>
    <property type="project" value="TreeGrafter"/>
</dbReference>
<dbReference type="PANTHER" id="PTHR43570">
    <property type="entry name" value="ALDEHYDE DEHYDROGENASE"/>
    <property type="match status" value="1"/>
</dbReference>
<dbReference type="FunFam" id="3.40.309.10:FF:000003">
    <property type="entry name" value="Aldehyde dehydrogenase"/>
    <property type="match status" value="1"/>
</dbReference>
<evidence type="ECO:0000256" key="4">
    <source>
        <dbReference type="PIRNR" id="PIRNR036492"/>
    </source>
</evidence>
<dbReference type="InterPro" id="IPR016160">
    <property type="entry name" value="Ald_DH_CS_CYS"/>
</dbReference>
<dbReference type="InterPro" id="IPR029510">
    <property type="entry name" value="Ald_DH_CS_GLU"/>
</dbReference>
<gene>
    <name evidence="9" type="ORF">LKD81_13425</name>
</gene>
<dbReference type="RefSeq" id="WP_308454470.1">
    <property type="nucleotide sequence ID" value="NZ_JAJEQR010000046.1"/>
</dbReference>
<evidence type="ECO:0000256" key="6">
    <source>
        <dbReference type="PROSITE-ProRule" id="PRU10007"/>
    </source>
</evidence>
<dbReference type="Gene3D" id="3.40.605.10">
    <property type="entry name" value="Aldehyde Dehydrogenase, Chain A, domain 1"/>
    <property type="match status" value="1"/>
</dbReference>
<dbReference type="InterPro" id="IPR016162">
    <property type="entry name" value="Ald_DH_N"/>
</dbReference>
<evidence type="ECO:0000256" key="1">
    <source>
        <dbReference type="ARBA" id="ARBA00009986"/>
    </source>
</evidence>
<evidence type="ECO:0000313" key="9">
    <source>
        <dbReference type="EMBL" id="MCC2231985.1"/>
    </source>
</evidence>
<dbReference type="GO" id="GO:0006081">
    <property type="term" value="P:aldehyde metabolic process"/>
    <property type="evidence" value="ECO:0007669"/>
    <property type="project" value="InterPro"/>
</dbReference>
<comment type="similarity">
    <text evidence="1 4 7">Belongs to the aldehyde dehydrogenase family.</text>
</comment>
<name>A0AAE3JG09_9FIRM</name>
<feature type="active site" evidence="5 6">
    <location>
        <position position="209"/>
    </location>
</feature>
<keyword evidence="3" id="KW-0520">NAD</keyword>
<accession>A0AAE3JG09</accession>
<dbReference type="InterPro" id="IPR016163">
    <property type="entry name" value="Ald_DH_C"/>
</dbReference>
<dbReference type="PROSITE" id="PS00070">
    <property type="entry name" value="ALDEHYDE_DEHYDR_CYS"/>
    <property type="match status" value="1"/>
</dbReference>
<protein>
    <recommendedName>
        <fullName evidence="4">Aldehyde dehydrogenase</fullName>
    </recommendedName>
</protein>
<feature type="active site" evidence="5">
    <location>
        <position position="243"/>
    </location>
</feature>
<sequence>MSVYDKVARQRRFYETGASRSLSVRRKALKRLEVAIRCNEKWIRQALWADLNKSDTEAYMMEIGQVLSEISYALRHMKEWSRVEKVHTSMAQKPGRAYKKPEPYGVVLIMSPWNYPFLLALQPLVGAIAAGNCCVIKPSAYAPHTAEILNKIVSEAFPEKYVTVISGGRAVNEEILKEKFDYIFFTGSERVGQLVMKKAAETLTPVTLELGGKSPCIVDESAALRISARRIAFGKFVNAGQTCVAPDYVLVDRRVKDEFVIALGKQIRKMYGDEPLKNPEYPCIINEKHFQRLLSLMKSHPIAYGGGINVEQRKIAPTIVVLDSLNDPLMKEEIFGPILPVIAYDSLSEAENIVRNRKKPLALYIFTQSPQAEKRLVNRLSFGGCCINDTVMHLANPRLPFGGVGASGMGRYHGRYSFETFSREKSILKTPVVPDVPFRYPPYGMIKKLLIRLFV</sequence>
<feature type="domain" description="Aldehyde dehydrogenase" evidence="8">
    <location>
        <begin position="16"/>
        <end position="427"/>
    </location>
</feature>
<proteinExistence type="inferred from homology"/>
<dbReference type="SUPFAM" id="SSF53720">
    <property type="entry name" value="ALDH-like"/>
    <property type="match status" value="1"/>
</dbReference>
<dbReference type="AlphaFoldDB" id="A0AAE3JG09"/>
<dbReference type="EMBL" id="JAJEQR010000046">
    <property type="protein sequence ID" value="MCC2231985.1"/>
    <property type="molecule type" value="Genomic_DNA"/>
</dbReference>
<dbReference type="FunFam" id="3.40.605.10:FF:000004">
    <property type="entry name" value="Aldehyde dehydrogenase"/>
    <property type="match status" value="1"/>
</dbReference>
<reference evidence="9" key="1">
    <citation type="submission" date="2021-10" db="EMBL/GenBank/DDBJ databases">
        <title>Anaerobic single-cell dispensing facilitates the cultivation of human gut bacteria.</title>
        <authorList>
            <person name="Afrizal A."/>
        </authorList>
    </citation>
    <scope>NUCLEOTIDE SEQUENCE</scope>
    <source>
        <strain evidence="9">CLA-AA-H215</strain>
    </source>
</reference>
<keyword evidence="2 4" id="KW-0560">Oxidoreductase</keyword>
<dbReference type="InterPro" id="IPR016161">
    <property type="entry name" value="Ald_DH/histidinol_DH"/>
</dbReference>
<evidence type="ECO:0000313" key="10">
    <source>
        <dbReference type="Proteomes" id="UP001198182"/>
    </source>
</evidence>
<evidence type="ECO:0000256" key="7">
    <source>
        <dbReference type="RuleBase" id="RU003345"/>
    </source>
</evidence>
<evidence type="ECO:0000256" key="5">
    <source>
        <dbReference type="PIRSR" id="PIRSR036492-1"/>
    </source>
</evidence>
<keyword evidence="10" id="KW-1185">Reference proteome</keyword>
<organism evidence="9 10">
    <name type="scientific">Hominifimenecus microfluidus</name>
    <dbReference type="NCBI Taxonomy" id="2885348"/>
    <lineage>
        <taxon>Bacteria</taxon>
        <taxon>Bacillati</taxon>
        <taxon>Bacillota</taxon>
        <taxon>Clostridia</taxon>
        <taxon>Lachnospirales</taxon>
        <taxon>Lachnospiraceae</taxon>
        <taxon>Hominifimenecus</taxon>
    </lineage>
</organism>
<dbReference type="PIRSF" id="PIRSF036492">
    <property type="entry name" value="ALDH"/>
    <property type="match status" value="1"/>
</dbReference>
<dbReference type="CDD" id="cd07136">
    <property type="entry name" value="ALDH_YwdH-P39616"/>
    <property type="match status" value="1"/>
</dbReference>
<evidence type="ECO:0000256" key="3">
    <source>
        <dbReference type="ARBA" id="ARBA00023027"/>
    </source>
</evidence>
<dbReference type="InterPro" id="IPR015590">
    <property type="entry name" value="Aldehyde_DH_dom"/>
</dbReference>
<dbReference type="Gene3D" id="3.40.309.10">
    <property type="entry name" value="Aldehyde Dehydrogenase, Chain A, domain 2"/>
    <property type="match status" value="1"/>
</dbReference>
<evidence type="ECO:0000256" key="2">
    <source>
        <dbReference type="ARBA" id="ARBA00023002"/>
    </source>
</evidence>
<dbReference type="InterPro" id="IPR012394">
    <property type="entry name" value="Aldehyde_DH_NAD(P)"/>
</dbReference>
<comment type="caution">
    <text evidence="9">The sequence shown here is derived from an EMBL/GenBank/DDBJ whole genome shotgun (WGS) entry which is preliminary data.</text>
</comment>
<dbReference type="Pfam" id="PF00171">
    <property type="entry name" value="Aldedh"/>
    <property type="match status" value="1"/>
</dbReference>
<dbReference type="GO" id="GO:0005737">
    <property type="term" value="C:cytoplasm"/>
    <property type="evidence" value="ECO:0007669"/>
    <property type="project" value="TreeGrafter"/>
</dbReference>
<dbReference type="PANTHER" id="PTHR43570:SF16">
    <property type="entry name" value="ALDEHYDE DEHYDROGENASE TYPE III, ISOFORM Q"/>
    <property type="match status" value="1"/>
</dbReference>
<dbReference type="Proteomes" id="UP001198182">
    <property type="component" value="Unassembled WGS sequence"/>
</dbReference>
<evidence type="ECO:0000259" key="8">
    <source>
        <dbReference type="Pfam" id="PF00171"/>
    </source>
</evidence>
<dbReference type="PROSITE" id="PS00687">
    <property type="entry name" value="ALDEHYDE_DEHYDR_GLU"/>
    <property type="match status" value="1"/>
</dbReference>